<organism evidence="1 2">
    <name type="scientific">Rhizophagus irregularis</name>
    <dbReference type="NCBI Taxonomy" id="588596"/>
    <lineage>
        <taxon>Eukaryota</taxon>
        <taxon>Fungi</taxon>
        <taxon>Fungi incertae sedis</taxon>
        <taxon>Mucoromycota</taxon>
        <taxon>Glomeromycotina</taxon>
        <taxon>Glomeromycetes</taxon>
        <taxon>Glomerales</taxon>
        <taxon>Glomeraceae</taxon>
        <taxon>Rhizophagus</taxon>
    </lineage>
</organism>
<dbReference type="VEuPathDB" id="FungiDB:RhiirA1_448217"/>
<name>A0A2N0SK77_9GLOM</name>
<dbReference type="AlphaFoldDB" id="A0A2N0SK77"/>
<dbReference type="Gene3D" id="3.80.10.10">
    <property type="entry name" value="Ribonuclease Inhibitor"/>
    <property type="match status" value="2"/>
</dbReference>
<dbReference type="EMBL" id="LLXH01000012">
    <property type="protein sequence ID" value="PKC75916.1"/>
    <property type="molecule type" value="Genomic_DNA"/>
</dbReference>
<gene>
    <name evidence="1" type="ORF">RhiirA1_448217</name>
</gene>
<evidence type="ECO:0008006" key="3">
    <source>
        <dbReference type="Google" id="ProtNLM"/>
    </source>
</evidence>
<dbReference type="Proteomes" id="UP000232688">
    <property type="component" value="Unassembled WGS sequence"/>
</dbReference>
<sequence length="487" mass="57235">MTQLTADCLYEILEYLEDDKFTLYSCILVNPFWCEIAVRIFWRNVCNYNTLISCLPNKSKEILYENGIFISTLNSKTPIFNYASFCKVLSINLVHYKIGELLRNQQNFSSQGLYNNKYIIVVQEIFKMFMNQISSLKSLVFLYYSNITFTLYPGAKDCLKNLTELRCNSNISSEFFYHLSQICYNIQSLNIKIEGIISNGLEDLISSQKNLKYFGIELFYYFTDKEFMNTIQLLMSKLPNTLIKLDLLGGYHCISLSFIINFKNLKELQLSFNLSENFEDFEILRYVVFPNLRILKLQHTRPKFELLINFLENNGKNLKELYVCEYSGCGDNSLNLAITKFCPNLLKLSTGIKNNELETLKLIFNNCKNLESIKIWCGDEYLSEKEALEMILKYSQNNLYELILYHLFDARFKLLPEELESFFKNWLNFKSQRSISLIIVNYDTNSLDTYHENIEIINKYIKLGVIKKFKVTDFGDEEFNVSPYFIS</sequence>
<reference evidence="1 2" key="1">
    <citation type="submission" date="2017-10" db="EMBL/GenBank/DDBJ databases">
        <title>Extensive intraspecific genome diversity in a model arbuscular mycorrhizal fungus.</title>
        <authorList>
            <person name="Chen E.C.H."/>
            <person name="Morin E."/>
            <person name="Baudet D."/>
            <person name="Noel J."/>
            <person name="Ndikumana S."/>
            <person name="Charron P."/>
            <person name="St-Onge C."/>
            <person name="Giorgi J."/>
            <person name="Grigoriev I.V."/>
            <person name="Roux C."/>
            <person name="Martin F.M."/>
            <person name="Corradi N."/>
        </authorList>
    </citation>
    <scope>NUCLEOTIDE SEQUENCE [LARGE SCALE GENOMIC DNA]</scope>
    <source>
        <strain evidence="1 2">A1</strain>
    </source>
</reference>
<dbReference type="VEuPathDB" id="FungiDB:FUN_005901"/>
<reference evidence="1 2" key="2">
    <citation type="submission" date="2017-10" db="EMBL/GenBank/DDBJ databases">
        <title>Genome analyses suggest a sexual origin of heterokaryosis in a supposedly ancient asexual fungus.</title>
        <authorList>
            <person name="Corradi N."/>
            <person name="Sedzielewska K."/>
            <person name="Noel J."/>
            <person name="Charron P."/>
            <person name="Farinelli L."/>
            <person name="Marton T."/>
            <person name="Kruger M."/>
            <person name="Pelin A."/>
            <person name="Brachmann A."/>
            <person name="Corradi N."/>
        </authorList>
    </citation>
    <scope>NUCLEOTIDE SEQUENCE [LARGE SCALE GENOMIC DNA]</scope>
    <source>
        <strain evidence="1 2">A1</strain>
    </source>
</reference>
<dbReference type="InterPro" id="IPR032675">
    <property type="entry name" value="LRR_dom_sf"/>
</dbReference>
<protein>
    <recommendedName>
        <fullName evidence="3">F-box domain-containing protein</fullName>
    </recommendedName>
</protein>
<proteinExistence type="predicted"/>
<accession>A0A2N0SK77</accession>
<evidence type="ECO:0000313" key="1">
    <source>
        <dbReference type="EMBL" id="PKC75916.1"/>
    </source>
</evidence>
<dbReference type="VEuPathDB" id="FungiDB:RhiirFUN_014644"/>
<comment type="caution">
    <text evidence="1">The sequence shown here is derived from an EMBL/GenBank/DDBJ whole genome shotgun (WGS) entry which is preliminary data.</text>
</comment>
<dbReference type="SUPFAM" id="SSF52047">
    <property type="entry name" value="RNI-like"/>
    <property type="match status" value="1"/>
</dbReference>
<evidence type="ECO:0000313" key="2">
    <source>
        <dbReference type="Proteomes" id="UP000232688"/>
    </source>
</evidence>